<proteinExistence type="predicted"/>
<dbReference type="AlphaFoldDB" id="A0A8J4YAE4"/>
<organism evidence="1 2">
    <name type="scientific">Chionoecetes opilio</name>
    <name type="common">Atlantic snow crab</name>
    <name type="synonym">Cancer opilio</name>
    <dbReference type="NCBI Taxonomy" id="41210"/>
    <lineage>
        <taxon>Eukaryota</taxon>
        <taxon>Metazoa</taxon>
        <taxon>Ecdysozoa</taxon>
        <taxon>Arthropoda</taxon>
        <taxon>Crustacea</taxon>
        <taxon>Multicrustacea</taxon>
        <taxon>Malacostraca</taxon>
        <taxon>Eumalacostraca</taxon>
        <taxon>Eucarida</taxon>
        <taxon>Decapoda</taxon>
        <taxon>Pleocyemata</taxon>
        <taxon>Brachyura</taxon>
        <taxon>Eubrachyura</taxon>
        <taxon>Majoidea</taxon>
        <taxon>Majidae</taxon>
        <taxon>Chionoecetes</taxon>
    </lineage>
</organism>
<dbReference type="OrthoDB" id="6022609at2759"/>
<accession>A0A8J4YAE4</accession>
<keyword evidence="2" id="KW-1185">Reference proteome</keyword>
<dbReference type="Proteomes" id="UP000770661">
    <property type="component" value="Unassembled WGS sequence"/>
</dbReference>
<protein>
    <submittedName>
        <fullName evidence="1">Putative epidermal cell surface receptor</fullName>
    </submittedName>
</protein>
<dbReference type="EMBL" id="JACEEZ010007059">
    <property type="protein sequence ID" value="KAG0724344.1"/>
    <property type="molecule type" value="Genomic_DNA"/>
</dbReference>
<evidence type="ECO:0000313" key="2">
    <source>
        <dbReference type="Proteomes" id="UP000770661"/>
    </source>
</evidence>
<evidence type="ECO:0000313" key="1">
    <source>
        <dbReference type="EMBL" id="KAG0724343.1"/>
    </source>
</evidence>
<name>A0A8J4YAE4_CHIOP</name>
<comment type="caution">
    <text evidence="1">The sequence shown here is derived from an EMBL/GenBank/DDBJ whole genome shotgun (WGS) entry which is preliminary data.</text>
</comment>
<reference evidence="1" key="1">
    <citation type="submission" date="2020-07" db="EMBL/GenBank/DDBJ databases">
        <title>The High-quality genome of the commercially important snow crab, Chionoecetes opilio.</title>
        <authorList>
            <person name="Jeong J.-H."/>
            <person name="Ryu S."/>
        </authorList>
    </citation>
    <scope>NUCLEOTIDE SEQUENCE</scope>
    <source>
        <strain evidence="1">MADBK_172401_WGS</strain>
        <tissue evidence="1">Digestive gland</tissue>
    </source>
</reference>
<sequence length="116" mass="13409">MIPKFSHLFHHGNDQVDLRDLQPGFTYTVDLVFITHENQTTKVTNTKPITFTTLPEEDPYDFEIDIRTGKVSSQTAYLFYSGVPEPEVKYVNVYRVVYTNDNERTDSQAFKIPKTG</sequence>
<keyword evidence="1" id="KW-0675">Receptor</keyword>
<dbReference type="EMBL" id="JACEEZ010007059">
    <property type="protein sequence ID" value="KAG0724343.1"/>
    <property type="molecule type" value="Genomic_DNA"/>
</dbReference>
<gene>
    <name evidence="1" type="primary">sas_5</name>
    <name evidence="1" type="ORF">GWK47_005202</name>
</gene>